<keyword evidence="12" id="KW-0732">Signal</keyword>
<evidence type="ECO:0000256" key="3">
    <source>
        <dbReference type="ARBA" id="ARBA00022448"/>
    </source>
</evidence>
<sequence>MNSKFLRRKPARGLRETPLHATLRLALLGGLSLSSGLANAQGDTAAVQMDRVTVTGSNIRRISAESPNPVQVISADELKKSGYTDVSSVLRNITANGQGTLSQGFSGAFAAGASGVSLRGLMVGATLVLIDGRRMAPYPIGDDGQRQFVDVSNIPFEAIERIEVLKDGASAVYGSDAIAGVVNVILKRSFSGAQLSADYGQSSRGDGRTKHATAIIGSGDLASDGYNAYLSAEVRQQDQIRVIDRPGVLTERDFRKTGGYDLRYGAPNAANGGLPRSASGYLTDESGAIVGFFPGCDAAKLAAGQCIYEDNWSQLQPATRNVNLLARYTRNLDRDWQFSLQASQFQSKAEQISGPSNSSPDGYQGVAFGPTSPLSVLSLPPSTIGRGNPSFPAGTAVDRAVLRKTFLDVGPNRTLLESKASRLVADLHGRLGEWDLSAAAGLTQVTLDIVARGAVDAGRLQTALDRSNNPYLVGGKNSAEVLDFIAPDSTARDSSKLRFLNVSAQRELMELGGGALAVSLGADLVHRSTHAEAPEAIAAGRIAGINTFAIGEQDVKSVYAELSAPLSKALELDAAVRYDHYNLSGGRASPKLGFKFQPNASWGLRGTVSGGFRAPSPAENGQSGLTYFAGTEHDPLLCADGNTQTPGNFPSQCSFAPPHAQLPNAALKPEISNSLTLGLLLQPLSSLSARLDYYAIEVKNQIVAGPSSVDDAVRNPASTPLPRVQADGSIRSELPPVGTIAYLPSAYINANATKTSGLELDLEYSAKLGDWGKFRSNFMLTHVLSYDTTVGGQTYHLAGTHGPFLVGGNTGNPRDRIQWSNSWSRGPLQLTATLNRVGGMDVTDPSMGMTDCLKGLSFGGGAASFAYPDVLQGGEGKVPDARMCRVAAFTTLDLSGKYEFSPKLSLSFAVLNLLDAKAPEDWFTYGGGMGAFPFNPSMHTQGAVGRFLNVGVKYQF</sequence>
<dbReference type="EMBL" id="JAVXZY010000001">
    <property type="protein sequence ID" value="MDT8998230.1"/>
    <property type="molecule type" value="Genomic_DNA"/>
</dbReference>
<dbReference type="PANTHER" id="PTHR47234">
    <property type="match status" value="1"/>
</dbReference>
<evidence type="ECO:0000256" key="10">
    <source>
        <dbReference type="PROSITE-ProRule" id="PRU01360"/>
    </source>
</evidence>
<feature type="signal peptide" evidence="12">
    <location>
        <begin position="1"/>
        <end position="40"/>
    </location>
</feature>
<dbReference type="Pfam" id="PF07715">
    <property type="entry name" value="Plug"/>
    <property type="match status" value="1"/>
</dbReference>
<dbReference type="InterPro" id="IPR000531">
    <property type="entry name" value="Beta-barrel_TonB"/>
</dbReference>
<keyword evidence="5 10" id="KW-0812">Transmembrane</keyword>
<comment type="caution">
    <text evidence="15">The sequence shown here is derived from an EMBL/GenBank/DDBJ whole genome shotgun (WGS) entry which is preliminary data.</text>
</comment>
<dbReference type="Gene3D" id="2.40.170.20">
    <property type="entry name" value="TonB-dependent receptor, beta-barrel domain"/>
    <property type="match status" value="1"/>
</dbReference>
<evidence type="ECO:0000256" key="9">
    <source>
        <dbReference type="ARBA" id="ARBA00023237"/>
    </source>
</evidence>
<evidence type="ECO:0000256" key="11">
    <source>
        <dbReference type="RuleBase" id="RU003357"/>
    </source>
</evidence>
<evidence type="ECO:0000256" key="1">
    <source>
        <dbReference type="ARBA" id="ARBA00004571"/>
    </source>
</evidence>
<organism evidence="15 16">
    <name type="scientific">Roseateles aquae</name>
    <dbReference type="NCBI Taxonomy" id="3077235"/>
    <lineage>
        <taxon>Bacteria</taxon>
        <taxon>Pseudomonadati</taxon>
        <taxon>Pseudomonadota</taxon>
        <taxon>Betaproteobacteria</taxon>
        <taxon>Burkholderiales</taxon>
        <taxon>Sphaerotilaceae</taxon>
        <taxon>Roseateles</taxon>
    </lineage>
</organism>
<gene>
    <name evidence="15" type="ORF">RQP53_02955</name>
</gene>
<dbReference type="RefSeq" id="WP_315648540.1">
    <property type="nucleotide sequence ID" value="NZ_JAVXZY010000001.1"/>
</dbReference>
<evidence type="ECO:0000256" key="2">
    <source>
        <dbReference type="ARBA" id="ARBA00009810"/>
    </source>
</evidence>
<name>A0ABU3P6N5_9BURK</name>
<dbReference type="InterPro" id="IPR012910">
    <property type="entry name" value="Plug_dom"/>
</dbReference>
<dbReference type="Pfam" id="PF00593">
    <property type="entry name" value="TonB_dep_Rec_b-barrel"/>
    <property type="match status" value="1"/>
</dbReference>
<dbReference type="Proteomes" id="UP001246372">
    <property type="component" value="Unassembled WGS sequence"/>
</dbReference>
<reference evidence="15" key="1">
    <citation type="submission" date="2023-09" db="EMBL/GenBank/DDBJ databases">
        <title>Paucibacter sp. APW11 Genome sequencing and assembly.</title>
        <authorList>
            <person name="Kim I."/>
        </authorList>
    </citation>
    <scope>NUCLEOTIDE SEQUENCE</scope>
    <source>
        <strain evidence="15">APW11</strain>
    </source>
</reference>
<feature type="domain" description="TonB-dependent receptor-like beta-barrel" evidence="13">
    <location>
        <begin position="408"/>
        <end position="913"/>
    </location>
</feature>
<evidence type="ECO:0000256" key="8">
    <source>
        <dbReference type="ARBA" id="ARBA00023170"/>
    </source>
</evidence>
<accession>A0ABU3P6N5</accession>
<feature type="chain" id="PRO_5046629346" evidence="12">
    <location>
        <begin position="41"/>
        <end position="956"/>
    </location>
</feature>
<evidence type="ECO:0000313" key="15">
    <source>
        <dbReference type="EMBL" id="MDT8998230.1"/>
    </source>
</evidence>
<keyword evidence="7 10" id="KW-0472">Membrane</keyword>
<keyword evidence="6 11" id="KW-0798">TonB box</keyword>
<keyword evidence="4 10" id="KW-1134">Transmembrane beta strand</keyword>
<comment type="subcellular location">
    <subcellularLocation>
        <location evidence="1 10">Cell outer membrane</location>
        <topology evidence="1 10">Multi-pass membrane protein</topology>
    </subcellularLocation>
</comment>
<dbReference type="InterPro" id="IPR037066">
    <property type="entry name" value="Plug_dom_sf"/>
</dbReference>
<evidence type="ECO:0000256" key="4">
    <source>
        <dbReference type="ARBA" id="ARBA00022452"/>
    </source>
</evidence>
<keyword evidence="3 10" id="KW-0813">Transport</keyword>
<keyword evidence="9 10" id="KW-0998">Cell outer membrane</keyword>
<evidence type="ECO:0000256" key="6">
    <source>
        <dbReference type="ARBA" id="ARBA00023077"/>
    </source>
</evidence>
<dbReference type="InterPro" id="IPR039426">
    <property type="entry name" value="TonB-dep_rcpt-like"/>
</dbReference>
<evidence type="ECO:0000259" key="13">
    <source>
        <dbReference type="Pfam" id="PF00593"/>
    </source>
</evidence>
<dbReference type="SUPFAM" id="SSF56935">
    <property type="entry name" value="Porins"/>
    <property type="match status" value="1"/>
</dbReference>
<dbReference type="InterPro" id="IPR036942">
    <property type="entry name" value="Beta-barrel_TonB_sf"/>
</dbReference>
<evidence type="ECO:0000256" key="7">
    <source>
        <dbReference type="ARBA" id="ARBA00023136"/>
    </source>
</evidence>
<proteinExistence type="inferred from homology"/>
<keyword evidence="16" id="KW-1185">Reference proteome</keyword>
<dbReference type="PANTHER" id="PTHR47234:SF2">
    <property type="entry name" value="TONB-DEPENDENT RECEPTOR"/>
    <property type="match status" value="1"/>
</dbReference>
<evidence type="ECO:0000259" key="14">
    <source>
        <dbReference type="Pfam" id="PF07715"/>
    </source>
</evidence>
<feature type="domain" description="TonB-dependent receptor plug" evidence="14">
    <location>
        <begin position="65"/>
        <end position="181"/>
    </location>
</feature>
<evidence type="ECO:0000256" key="5">
    <source>
        <dbReference type="ARBA" id="ARBA00022692"/>
    </source>
</evidence>
<evidence type="ECO:0000313" key="16">
    <source>
        <dbReference type="Proteomes" id="UP001246372"/>
    </source>
</evidence>
<keyword evidence="8 15" id="KW-0675">Receptor</keyword>
<dbReference type="Gene3D" id="2.170.130.10">
    <property type="entry name" value="TonB-dependent receptor, plug domain"/>
    <property type="match status" value="1"/>
</dbReference>
<dbReference type="PROSITE" id="PS52016">
    <property type="entry name" value="TONB_DEPENDENT_REC_3"/>
    <property type="match status" value="1"/>
</dbReference>
<comment type="similarity">
    <text evidence="2 10 11">Belongs to the TonB-dependent receptor family.</text>
</comment>
<evidence type="ECO:0000256" key="12">
    <source>
        <dbReference type="SAM" id="SignalP"/>
    </source>
</evidence>
<protein>
    <submittedName>
        <fullName evidence="15">TonB-dependent receptor</fullName>
    </submittedName>
</protein>